<keyword evidence="2" id="KW-1003">Cell membrane</keyword>
<reference evidence="12 13" key="1">
    <citation type="journal article" date="2007" name="Science">
        <title>Sea anemone genome reveals ancestral eumetazoan gene repertoire and genomic organization.</title>
        <authorList>
            <person name="Putnam N.H."/>
            <person name="Srivastava M."/>
            <person name="Hellsten U."/>
            <person name="Dirks B."/>
            <person name="Chapman J."/>
            <person name="Salamov A."/>
            <person name="Terry A."/>
            <person name="Shapiro H."/>
            <person name="Lindquist E."/>
            <person name="Kapitonov V.V."/>
            <person name="Jurka J."/>
            <person name="Genikhovich G."/>
            <person name="Grigoriev I.V."/>
            <person name="Lucas S.M."/>
            <person name="Steele R.E."/>
            <person name="Finnerty J.R."/>
            <person name="Technau U."/>
            <person name="Martindale M.Q."/>
            <person name="Rokhsar D.S."/>
        </authorList>
    </citation>
    <scope>NUCLEOTIDE SEQUENCE [LARGE SCALE GENOMIC DNA]</scope>
    <source>
        <strain evidence="13">CH2 X CH6</strain>
    </source>
</reference>
<feature type="transmembrane region" description="Helical" evidence="10">
    <location>
        <begin position="47"/>
        <end position="70"/>
    </location>
</feature>
<dbReference type="PANTHER" id="PTHR24246:SF27">
    <property type="entry name" value="ADENOSINE RECEPTOR, ISOFORM A"/>
    <property type="match status" value="1"/>
</dbReference>
<keyword evidence="8" id="KW-0325">Glycoprotein</keyword>
<evidence type="ECO:0000256" key="1">
    <source>
        <dbReference type="ARBA" id="ARBA00004651"/>
    </source>
</evidence>
<keyword evidence="13" id="KW-1185">Reference proteome</keyword>
<feature type="transmembrane region" description="Helical" evidence="10">
    <location>
        <begin position="123"/>
        <end position="143"/>
    </location>
</feature>
<dbReference type="Pfam" id="PF00001">
    <property type="entry name" value="7tm_1"/>
    <property type="match status" value="1"/>
</dbReference>
<dbReference type="GO" id="GO:0004930">
    <property type="term" value="F:G protein-coupled receptor activity"/>
    <property type="evidence" value="ECO:0000318"/>
    <property type="project" value="GO_Central"/>
</dbReference>
<dbReference type="Proteomes" id="UP000001593">
    <property type="component" value="Unassembled WGS sequence"/>
</dbReference>
<proteinExistence type="predicted"/>
<dbReference type="PANTHER" id="PTHR24246">
    <property type="entry name" value="OLFACTORY RECEPTOR AND ADENOSINE RECEPTOR"/>
    <property type="match status" value="1"/>
</dbReference>
<dbReference type="FunFam" id="1.20.1070.10:FF:000672">
    <property type="entry name" value="Predicted protein"/>
    <property type="match status" value="1"/>
</dbReference>
<dbReference type="eggNOG" id="ENOG502QQUE">
    <property type="taxonomic scope" value="Eukaryota"/>
</dbReference>
<name>A7S497_NEMVE</name>
<dbReference type="OMA" id="IWMLERE"/>
<dbReference type="Gene3D" id="1.20.1070.10">
    <property type="entry name" value="Rhodopsin 7-helix transmembrane proteins"/>
    <property type="match status" value="1"/>
</dbReference>
<evidence type="ECO:0000256" key="2">
    <source>
        <dbReference type="ARBA" id="ARBA00022475"/>
    </source>
</evidence>
<keyword evidence="9" id="KW-0807">Transducer</keyword>
<feature type="transmembrane region" description="Helical" evidence="10">
    <location>
        <begin position="82"/>
        <end position="103"/>
    </location>
</feature>
<keyword evidence="3 10" id="KW-0812">Transmembrane</keyword>
<evidence type="ECO:0000256" key="3">
    <source>
        <dbReference type="ARBA" id="ARBA00022692"/>
    </source>
</evidence>
<evidence type="ECO:0000256" key="6">
    <source>
        <dbReference type="ARBA" id="ARBA00023136"/>
    </source>
</evidence>
<dbReference type="SUPFAM" id="SSF81321">
    <property type="entry name" value="Family A G protein-coupled receptor-like"/>
    <property type="match status" value="1"/>
</dbReference>
<protein>
    <recommendedName>
        <fullName evidence="11">G-protein coupled receptors family 1 profile domain-containing protein</fullName>
    </recommendedName>
</protein>
<dbReference type="PhylomeDB" id="A7S497"/>
<evidence type="ECO:0000256" key="8">
    <source>
        <dbReference type="ARBA" id="ARBA00023180"/>
    </source>
</evidence>
<keyword evidence="7" id="KW-0675">Receptor</keyword>
<dbReference type="AlphaFoldDB" id="A7S497"/>
<evidence type="ECO:0000256" key="7">
    <source>
        <dbReference type="ARBA" id="ARBA00023170"/>
    </source>
</evidence>
<gene>
    <name evidence="12" type="ORF">NEMVEDRAFT_v1g206575</name>
</gene>
<dbReference type="PROSITE" id="PS50262">
    <property type="entry name" value="G_PROTEIN_RECEP_F1_2"/>
    <property type="match status" value="1"/>
</dbReference>
<dbReference type="PRINTS" id="PR00237">
    <property type="entry name" value="GPCRRHODOPSN"/>
</dbReference>
<dbReference type="HOGENOM" id="CLU_009579_16_2_1"/>
<dbReference type="CDD" id="cd00637">
    <property type="entry name" value="7tm_classA_rhodopsin-like"/>
    <property type="match status" value="1"/>
</dbReference>
<feature type="transmembrane region" description="Helical" evidence="10">
    <location>
        <begin position="201"/>
        <end position="218"/>
    </location>
</feature>
<evidence type="ECO:0000256" key="9">
    <source>
        <dbReference type="ARBA" id="ARBA00023224"/>
    </source>
</evidence>
<dbReference type="GO" id="GO:0005886">
    <property type="term" value="C:plasma membrane"/>
    <property type="evidence" value="ECO:0000318"/>
    <property type="project" value="GO_Central"/>
</dbReference>
<evidence type="ECO:0000256" key="4">
    <source>
        <dbReference type="ARBA" id="ARBA00022989"/>
    </source>
</evidence>
<keyword evidence="4 10" id="KW-1133">Transmembrane helix</keyword>
<comment type="subcellular location">
    <subcellularLocation>
        <location evidence="1">Cell membrane</location>
        <topology evidence="1">Multi-pass membrane protein</topology>
    </subcellularLocation>
</comment>
<dbReference type="GO" id="GO:0032870">
    <property type="term" value="P:cellular response to hormone stimulus"/>
    <property type="evidence" value="ECO:0000318"/>
    <property type="project" value="GO_Central"/>
</dbReference>
<dbReference type="KEGG" id="nve:5513256"/>
<keyword evidence="6 10" id="KW-0472">Membrane</keyword>
<evidence type="ECO:0000313" key="13">
    <source>
        <dbReference type="Proteomes" id="UP000001593"/>
    </source>
</evidence>
<feature type="domain" description="G-protein coupled receptors family 1 profile" evidence="11">
    <location>
        <begin position="26"/>
        <end position="255"/>
    </location>
</feature>
<sequence>MQKSLTQEDLVRLGVMSTAVTLIIAGNTLALRVFLRKSFRMKKSNYLLINLTFADLFVGIMGIPHIAITSSQVFIEDRWKPVLPILTSFGFSASLAFLVSISLERTYAVFFPMKHRVATSRQYCTFSVITWAMAAVVACLSVEQQDKDIARTLHDRTFLAITIITLIFLGLIVVSYFSIWFKVTFFKPINKHQAWKANSKLAKTLFILTVASLVTWLPRFIYQFMNNAEKPGPTIASHYFYLVILSNSFINIIVFTLRMPLFRSEIKSIARSLCGRQIKHGVRVEHCSRVNQSEPLKLLSARQLSPKI</sequence>
<evidence type="ECO:0000256" key="5">
    <source>
        <dbReference type="ARBA" id="ARBA00023040"/>
    </source>
</evidence>
<feature type="transmembrane region" description="Helical" evidence="10">
    <location>
        <begin position="13"/>
        <end position="35"/>
    </location>
</feature>
<dbReference type="InterPro" id="IPR000276">
    <property type="entry name" value="GPCR_Rhodpsn"/>
</dbReference>
<organism evidence="12 13">
    <name type="scientific">Nematostella vectensis</name>
    <name type="common">Starlet sea anemone</name>
    <dbReference type="NCBI Taxonomy" id="45351"/>
    <lineage>
        <taxon>Eukaryota</taxon>
        <taxon>Metazoa</taxon>
        <taxon>Cnidaria</taxon>
        <taxon>Anthozoa</taxon>
        <taxon>Hexacorallia</taxon>
        <taxon>Actiniaria</taxon>
        <taxon>Edwardsiidae</taxon>
        <taxon>Nematostella</taxon>
    </lineage>
</organism>
<evidence type="ECO:0000256" key="10">
    <source>
        <dbReference type="SAM" id="Phobius"/>
    </source>
</evidence>
<feature type="transmembrane region" description="Helical" evidence="10">
    <location>
        <begin position="158"/>
        <end position="181"/>
    </location>
</feature>
<keyword evidence="5" id="KW-0297">G-protein coupled receptor</keyword>
<dbReference type="InParanoid" id="A7S497"/>
<accession>A7S497</accession>
<evidence type="ECO:0000313" key="12">
    <source>
        <dbReference type="EMBL" id="EDO41478.1"/>
    </source>
</evidence>
<feature type="transmembrane region" description="Helical" evidence="10">
    <location>
        <begin position="238"/>
        <end position="257"/>
    </location>
</feature>
<evidence type="ECO:0000259" key="11">
    <source>
        <dbReference type="PROSITE" id="PS50262"/>
    </source>
</evidence>
<dbReference type="GO" id="GO:0007186">
    <property type="term" value="P:G protein-coupled receptor signaling pathway"/>
    <property type="evidence" value="ECO:0000318"/>
    <property type="project" value="GO_Central"/>
</dbReference>
<dbReference type="InterPro" id="IPR017452">
    <property type="entry name" value="GPCR_Rhodpsn_7TM"/>
</dbReference>
<dbReference type="EMBL" id="DS469577">
    <property type="protein sequence ID" value="EDO41478.1"/>
    <property type="molecule type" value="Genomic_DNA"/>
</dbReference>